<name>A0A8J4AAH5_9ACTN</name>
<gene>
    <name evidence="2" type="ORF">NUM_29900</name>
</gene>
<keyword evidence="1" id="KW-0472">Membrane</keyword>
<reference evidence="3" key="1">
    <citation type="journal article" date="2021" name="Int. J. Syst. Evol. Microbiol.">
        <title>Actinocatenispora comari sp. nov., an endophytic actinomycete isolated from aerial parts of Comarum salesowianum.</title>
        <authorList>
            <person name="Oyunbileg N."/>
            <person name="Iizaka Y."/>
            <person name="Hamada M."/>
            <person name="Davaapurev B.O."/>
            <person name="Fukumoto A."/>
            <person name="Tsetseg B."/>
            <person name="Kato F."/>
            <person name="Tamura T."/>
            <person name="Batkhuu J."/>
            <person name="Anzai Y."/>
        </authorList>
    </citation>
    <scope>NUCLEOTIDE SEQUENCE [LARGE SCALE GENOMIC DNA]</scope>
    <source>
        <strain evidence="3">NUM-2625</strain>
    </source>
</reference>
<keyword evidence="3" id="KW-1185">Reference proteome</keyword>
<feature type="transmembrane region" description="Helical" evidence="1">
    <location>
        <begin position="39"/>
        <end position="57"/>
    </location>
</feature>
<dbReference type="EMBL" id="BOPO01000053">
    <property type="protein sequence ID" value="GIL27736.1"/>
    <property type="molecule type" value="Genomic_DNA"/>
</dbReference>
<evidence type="ECO:0000313" key="2">
    <source>
        <dbReference type="EMBL" id="GIL27736.1"/>
    </source>
</evidence>
<comment type="caution">
    <text evidence="2">The sequence shown here is derived from an EMBL/GenBank/DDBJ whole genome shotgun (WGS) entry which is preliminary data.</text>
</comment>
<dbReference type="AlphaFoldDB" id="A0A8J4AAH5"/>
<organism evidence="2 3">
    <name type="scientific">Actinocatenispora comari</name>
    <dbReference type="NCBI Taxonomy" id="2807577"/>
    <lineage>
        <taxon>Bacteria</taxon>
        <taxon>Bacillati</taxon>
        <taxon>Actinomycetota</taxon>
        <taxon>Actinomycetes</taxon>
        <taxon>Micromonosporales</taxon>
        <taxon>Micromonosporaceae</taxon>
        <taxon>Actinocatenispora</taxon>
    </lineage>
</organism>
<protein>
    <submittedName>
        <fullName evidence="2">Uncharacterized protein</fullName>
    </submittedName>
</protein>
<sequence length="66" mass="7182">MARRAPAAARRPEHVVIRSRRRRLGWTGGPARDPAGRDVLPVILVGIGLMCLGFWYASTLLSGCPV</sequence>
<proteinExistence type="predicted"/>
<keyword evidence="1" id="KW-1133">Transmembrane helix</keyword>
<keyword evidence="1" id="KW-0812">Transmembrane</keyword>
<evidence type="ECO:0000313" key="3">
    <source>
        <dbReference type="Proteomes" id="UP000614996"/>
    </source>
</evidence>
<dbReference type="Proteomes" id="UP000614996">
    <property type="component" value="Unassembled WGS sequence"/>
</dbReference>
<accession>A0A8J4AAH5</accession>
<dbReference type="RefSeq" id="WP_207125478.1">
    <property type="nucleotide sequence ID" value="NZ_BOPO01000053.1"/>
</dbReference>
<evidence type="ECO:0000256" key="1">
    <source>
        <dbReference type="SAM" id="Phobius"/>
    </source>
</evidence>